<name>A0A0D7B7P0_9AGAR</name>
<accession>A0A0D7B7P0</accession>
<organism evidence="1 2">
    <name type="scientific">Cylindrobasidium torrendii FP15055 ss-10</name>
    <dbReference type="NCBI Taxonomy" id="1314674"/>
    <lineage>
        <taxon>Eukaryota</taxon>
        <taxon>Fungi</taxon>
        <taxon>Dikarya</taxon>
        <taxon>Basidiomycota</taxon>
        <taxon>Agaricomycotina</taxon>
        <taxon>Agaricomycetes</taxon>
        <taxon>Agaricomycetidae</taxon>
        <taxon>Agaricales</taxon>
        <taxon>Marasmiineae</taxon>
        <taxon>Physalacriaceae</taxon>
        <taxon>Cylindrobasidium</taxon>
    </lineage>
</organism>
<evidence type="ECO:0000313" key="2">
    <source>
        <dbReference type="Proteomes" id="UP000054007"/>
    </source>
</evidence>
<reference evidence="1 2" key="1">
    <citation type="journal article" date="2015" name="Fungal Genet. Biol.">
        <title>Evolution of novel wood decay mechanisms in Agaricales revealed by the genome sequences of Fistulina hepatica and Cylindrobasidium torrendii.</title>
        <authorList>
            <person name="Floudas D."/>
            <person name="Held B.W."/>
            <person name="Riley R."/>
            <person name="Nagy L.G."/>
            <person name="Koehler G."/>
            <person name="Ransdell A.S."/>
            <person name="Younus H."/>
            <person name="Chow J."/>
            <person name="Chiniquy J."/>
            <person name="Lipzen A."/>
            <person name="Tritt A."/>
            <person name="Sun H."/>
            <person name="Haridas S."/>
            <person name="LaButti K."/>
            <person name="Ohm R.A."/>
            <person name="Kues U."/>
            <person name="Blanchette R.A."/>
            <person name="Grigoriev I.V."/>
            <person name="Minto R.E."/>
            <person name="Hibbett D.S."/>
        </authorList>
    </citation>
    <scope>NUCLEOTIDE SEQUENCE [LARGE SCALE GENOMIC DNA]</scope>
    <source>
        <strain evidence="1 2">FP15055 ss-10</strain>
    </source>
</reference>
<dbReference type="EMBL" id="KN880561">
    <property type="protein sequence ID" value="KIY66235.1"/>
    <property type="molecule type" value="Genomic_DNA"/>
</dbReference>
<sequence>MATPFQPSILSRLALRTAETHLRTHLAVRATKRLLACNPEGVNVRDLFEHAKGVTLHIPKLAIDPDSGRVVQLGLLRSSTGGKVKTREVTVPTKSGEFSLSTSRPALHLSWRGEPKPQYASVRADPALNPTPKPMARNEGETMVIGGRPVLAVKEEPLFPTMTFLRSHVLPTMKQRHDVRSVKVNTSKASPYVWRLIERPAGTPKPGSPEAKAIEKNGSAKQKAKVAWNAEVAVLTSLRHLNRRRLNKRVQEMEKTGEKARY</sequence>
<keyword evidence="2" id="KW-1185">Reference proteome</keyword>
<dbReference type="Proteomes" id="UP000054007">
    <property type="component" value="Unassembled WGS sequence"/>
</dbReference>
<proteinExistence type="predicted"/>
<dbReference type="AlphaFoldDB" id="A0A0D7B7P0"/>
<protein>
    <submittedName>
        <fullName evidence="1">Uncharacterized protein</fullName>
    </submittedName>
</protein>
<evidence type="ECO:0000313" key="1">
    <source>
        <dbReference type="EMBL" id="KIY66235.1"/>
    </source>
</evidence>
<gene>
    <name evidence="1" type="ORF">CYLTODRAFT_491655</name>
</gene>